<dbReference type="InterPro" id="IPR002347">
    <property type="entry name" value="SDR_fam"/>
</dbReference>
<dbReference type="PRINTS" id="PR00081">
    <property type="entry name" value="GDHRDH"/>
</dbReference>
<dbReference type="Gene3D" id="3.40.50.720">
    <property type="entry name" value="NAD(P)-binding Rossmann-like Domain"/>
    <property type="match status" value="1"/>
</dbReference>
<evidence type="ECO:0000256" key="1">
    <source>
        <dbReference type="ARBA" id="ARBA00006484"/>
    </source>
</evidence>
<dbReference type="EMBL" id="JACHIA010000003">
    <property type="protein sequence ID" value="MBB6069977.1"/>
    <property type="molecule type" value="Genomic_DNA"/>
</dbReference>
<dbReference type="SUPFAM" id="SSF51735">
    <property type="entry name" value="NAD(P)-binding Rossmann-fold domains"/>
    <property type="match status" value="1"/>
</dbReference>
<evidence type="ECO:0000313" key="4">
    <source>
        <dbReference type="Proteomes" id="UP000582837"/>
    </source>
</evidence>
<keyword evidence="2 3" id="KW-0560">Oxidoreductase</keyword>
<dbReference type="RefSeq" id="WP_170039626.1">
    <property type="nucleotide sequence ID" value="NZ_JABDTL010000002.1"/>
</dbReference>
<dbReference type="PRINTS" id="PR00080">
    <property type="entry name" value="SDRFAMILY"/>
</dbReference>
<dbReference type="GO" id="GO:0004316">
    <property type="term" value="F:3-oxoacyl-[acyl-carrier-protein] reductase (NADPH) activity"/>
    <property type="evidence" value="ECO:0007669"/>
    <property type="project" value="UniProtKB-EC"/>
</dbReference>
<name>A0A841GMX0_9BACT</name>
<dbReference type="PANTHER" id="PTHR42760:SF133">
    <property type="entry name" value="3-OXOACYL-[ACYL-CARRIER-PROTEIN] REDUCTASE"/>
    <property type="match status" value="1"/>
</dbReference>
<comment type="similarity">
    <text evidence="1">Belongs to the short-chain dehydrogenases/reductases (SDR) family.</text>
</comment>
<evidence type="ECO:0000313" key="3">
    <source>
        <dbReference type="EMBL" id="MBB6069977.1"/>
    </source>
</evidence>
<evidence type="ECO:0000256" key="2">
    <source>
        <dbReference type="ARBA" id="ARBA00023002"/>
    </source>
</evidence>
<comment type="caution">
    <text evidence="3">The sequence shown here is derived from an EMBL/GenBank/DDBJ whole genome shotgun (WGS) entry which is preliminary data.</text>
</comment>
<dbReference type="AlphaFoldDB" id="A0A841GMX0"/>
<accession>A0A841GMX0</accession>
<dbReference type="InterPro" id="IPR020904">
    <property type="entry name" value="Sc_DH/Rdtase_CS"/>
</dbReference>
<dbReference type="FunFam" id="3.40.50.720:FF:000084">
    <property type="entry name" value="Short-chain dehydrogenase reductase"/>
    <property type="match status" value="1"/>
</dbReference>
<organism evidence="3 4">
    <name type="scientific">Longimicrobium terrae</name>
    <dbReference type="NCBI Taxonomy" id="1639882"/>
    <lineage>
        <taxon>Bacteria</taxon>
        <taxon>Pseudomonadati</taxon>
        <taxon>Gemmatimonadota</taxon>
        <taxon>Longimicrobiia</taxon>
        <taxon>Longimicrobiales</taxon>
        <taxon>Longimicrobiaceae</taxon>
        <taxon>Longimicrobium</taxon>
    </lineage>
</organism>
<keyword evidence="4" id="KW-1185">Reference proteome</keyword>
<dbReference type="PANTHER" id="PTHR42760">
    <property type="entry name" value="SHORT-CHAIN DEHYDROGENASES/REDUCTASES FAMILY MEMBER"/>
    <property type="match status" value="1"/>
</dbReference>
<gene>
    <name evidence="3" type="ORF">HNQ61_001594</name>
</gene>
<reference evidence="3 4" key="1">
    <citation type="submission" date="2020-08" db="EMBL/GenBank/DDBJ databases">
        <title>Genomic Encyclopedia of Type Strains, Phase IV (KMG-IV): sequencing the most valuable type-strain genomes for metagenomic binning, comparative biology and taxonomic classification.</title>
        <authorList>
            <person name="Goeker M."/>
        </authorList>
    </citation>
    <scope>NUCLEOTIDE SEQUENCE [LARGE SCALE GENOMIC DNA]</scope>
    <source>
        <strain evidence="3 4">DSM 29007</strain>
    </source>
</reference>
<proteinExistence type="inferred from homology"/>
<dbReference type="Proteomes" id="UP000582837">
    <property type="component" value="Unassembled WGS sequence"/>
</dbReference>
<protein>
    <submittedName>
        <fullName evidence="3">3-oxoacyl-[acyl-carrier protein] reductase</fullName>
        <ecNumber evidence="3">1.1.1.100</ecNumber>
    </submittedName>
</protein>
<dbReference type="PROSITE" id="PS00061">
    <property type="entry name" value="ADH_SHORT"/>
    <property type="match status" value="1"/>
</dbReference>
<dbReference type="EC" id="1.1.1.100" evidence="3"/>
<sequence>MDDGVMLGLRGRRALVTGGSRGVGRATALLLARAGADVGIGYQSREADAAQVVEHARGLGVRSFAQAADVSTPWGAEMLFERCLVELGGVDLFVANAGIWIPEEVGVAAMPDAQWDRTMAANLTSVFQTVRLASRFVGAGGRIVIVSSTAGQRGEAWHADYAASKGALISFTKSVAVELAERDITVNCVAPGWIDTEMVERPMAEGRTRIEQNIPLGRIASAEDVAGPIVFLCSALARHITGEVVNVNGGSVLCG</sequence>
<dbReference type="InterPro" id="IPR036291">
    <property type="entry name" value="NAD(P)-bd_dom_sf"/>
</dbReference>
<dbReference type="Pfam" id="PF13561">
    <property type="entry name" value="adh_short_C2"/>
    <property type="match status" value="1"/>
</dbReference>